<comment type="caution">
    <text evidence="3">The sequence shown here is derived from an EMBL/GenBank/DDBJ whole genome shotgun (WGS) entry which is preliminary data.</text>
</comment>
<evidence type="ECO:0000313" key="4">
    <source>
        <dbReference type="Proteomes" id="UP000252107"/>
    </source>
</evidence>
<dbReference type="InterPro" id="IPR006015">
    <property type="entry name" value="Universal_stress_UspA"/>
</dbReference>
<organism evidence="3 4">
    <name type="scientific">Nostoc minutum NIES-26</name>
    <dbReference type="NCBI Taxonomy" id="1844469"/>
    <lineage>
        <taxon>Bacteria</taxon>
        <taxon>Bacillati</taxon>
        <taxon>Cyanobacteriota</taxon>
        <taxon>Cyanophyceae</taxon>
        <taxon>Nostocales</taxon>
        <taxon>Nostocaceae</taxon>
        <taxon>Nostoc</taxon>
    </lineage>
</organism>
<feature type="domain" description="UspA" evidence="2">
    <location>
        <begin position="1"/>
        <end position="157"/>
    </location>
</feature>
<dbReference type="Gene3D" id="3.40.50.620">
    <property type="entry name" value="HUPs"/>
    <property type="match status" value="1"/>
</dbReference>
<dbReference type="InterPro" id="IPR014729">
    <property type="entry name" value="Rossmann-like_a/b/a_fold"/>
</dbReference>
<evidence type="ECO:0000256" key="1">
    <source>
        <dbReference type="ARBA" id="ARBA00008791"/>
    </source>
</evidence>
<reference evidence="3" key="1">
    <citation type="submission" date="2016-04" db="EMBL/GenBank/DDBJ databases">
        <authorList>
            <person name="Tabuchi Yagui T.R."/>
        </authorList>
    </citation>
    <scope>NUCLEOTIDE SEQUENCE [LARGE SCALE GENOMIC DNA]</scope>
    <source>
        <strain evidence="3">NIES-26</strain>
    </source>
</reference>
<protein>
    <submittedName>
        <fullName evidence="3">Universal stress protein</fullName>
    </submittedName>
</protein>
<evidence type="ECO:0000313" key="3">
    <source>
        <dbReference type="EMBL" id="RCJ42723.1"/>
    </source>
</evidence>
<dbReference type="CDD" id="cd00293">
    <property type="entry name" value="USP-like"/>
    <property type="match status" value="1"/>
</dbReference>
<gene>
    <name evidence="3" type="ORF">A6770_07540</name>
</gene>
<dbReference type="EMBL" id="LXQD01000001">
    <property type="protein sequence ID" value="RCJ42723.1"/>
    <property type="molecule type" value="Genomic_DNA"/>
</dbReference>
<dbReference type="AlphaFoldDB" id="A0A367S3V3"/>
<dbReference type="PANTHER" id="PTHR46268:SF8">
    <property type="entry name" value="UNIVERSAL STRESS PROTEIN SLL1388"/>
    <property type="match status" value="1"/>
</dbReference>
<dbReference type="Proteomes" id="UP000252107">
    <property type="component" value="Unassembled WGS sequence"/>
</dbReference>
<proteinExistence type="inferred from homology"/>
<name>A0A367S3V3_9NOSO</name>
<dbReference type="PRINTS" id="PR01438">
    <property type="entry name" value="UNVRSLSTRESS"/>
</dbReference>
<comment type="similarity">
    <text evidence="1">Belongs to the universal stress protein A family.</text>
</comment>
<dbReference type="PANTHER" id="PTHR46268">
    <property type="entry name" value="STRESS RESPONSE PROTEIN NHAX"/>
    <property type="match status" value="1"/>
</dbReference>
<dbReference type="SUPFAM" id="SSF52402">
    <property type="entry name" value="Adenine nucleotide alpha hydrolases-like"/>
    <property type="match status" value="1"/>
</dbReference>
<evidence type="ECO:0000259" key="2">
    <source>
        <dbReference type="Pfam" id="PF00582"/>
    </source>
</evidence>
<sequence>MLKKILVALDRSQIAKQVFEEALALAKGTQANLLLLHVLSPTEEGSPYLPMLSNMEYYPGFTSQSFELYQKQWDSFKNEGVEILQSFSAQANTIGVSTEFRQMVGHPGPTICKIATTWDADLIIMGRRGRSGLAELFLGSVSNYVLHHAPCSIHIVHHPISVQNAEKVVAETLSNA</sequence>
<accession>A0A367S3V3</accession>
<keyword evidence="4" id="KW-1185">Reference proteome</keyword>
<dbReference type="InterPro" id="IPR006016">
    <property type="entry name" value="UspA"/>
</dbReference>
<dbReference type="Pfam" id="PF00582">
    <property type="entry name" value="Usp"/>
    <property type="match status" value="1"/>
</dbReference>